<feature type="chain" id="PRO_5046714989" evidence="1">
    <location>
        <begin position="26"/>
        <end position="217"/>
    </location>
</feature>
<comment type="caution">
    <text evidence="2">The sequence shown here is derived from an EMBL/GenBank/DDBJ whole genome shotgun (WGS) entry which is preliminary data.</text>
</comment>
<dbReference type="Proteomes" id="UP001597033">
    <property type="component" value="Unassembled WGS sequence"/>
</dbReference>
<evidence type="ECO:0000313" key="2">
    <source>
        <dbReference type="EMBL" id="MFD1044029.1"/>
    </source>
</evidence>
<sequence length="217" mass="23007">MTAATHPCLRLALLAGLLAPACAPASTGPGADWILQAVARPAPSRTVFVELRESPMLKQPLRLQGEYRRETDGRLVRQVHAPYAETTTLAAGEAVVERAGRAPRRIALSQVPELMAVQAGFGALLAGDRELLRTTYEVEAGGTREQWTLRLVPRDPRLARSLARIDLYGRGAELRCVESHPAKGPPQRTLMAGAAAAADGVAEPAALAALCHGGASR</sequence>
<name>A0ABW3M367_9GAMM</name>
<evidence type="ECO:0000313" key="3">
    <source>
        <dbReference type="Proteomes" id="UP001597033"/>
    </source>
</evidence>
<protein>
    <submittedName>
        <fullName evidence="2">LolA-related protein</fullName>
    </submittedName>
</protein>
<reference evidence="3" key="1">
    <citation type="journal article" date="2019" name="Int. J. Syst. Evol. Microbiol.">
        <title>The Global Catalogue of Microorganisms (GCM) 10K type strain sequencing project: providing services to taxonomists for standard genome sequencing and annotation.</title>
        <authorList>
            <consortium name="The Broad Institute Genomics Platform"/>
            <consortium name="The Broad Institute Genome Sequencing Center for Infectious Disease"/>
            <person name="Wu L."/>
            <person name="Ma J."/>
        </authorList>
    </citation>
    <scope>NUCLEOTIDE SEQUENCE [LARGE SCALE GENOMIC DNA]</scope>
    <source>
        <strain evidence="3">CCUG 55854</strain>
    </source>
</reference>
<feature type="signal peptide" evidence="1">
    <location>
        <begin position="1"/>
        <end position="25"/>
    </location>
</feature>
<proteinExistence type="predicted"/>
<dbReference type="EMBL" id="JBHTKN010000019">
    <property type="protein sequence ID" value="MFD1044029.1"/>
    <property type="molecule type" value="Genomic_DNA"/>
</dbReference>
<evidence type="ECO:0000256" key="1">
    <source>
        <dbReference type="SAM" id="SignalP"/>
    </source>
</evidence>
<gene>
    <name evidence="2" type="ORF">ACFQ2N_16895</name>
</gene>
<keyword evidence="1" id="KW-0732">Signal</keyword>
<dbReference type="InterPro" id="IPR004564">
    <property type="entry name" value="OM_lipoprot_carrier_LolA-like"/>
</dbReference>
<accession>A0ABW3M367</accession>
<keyword evidence="3" id="KW-1185">Reference proteome</keyword>
<dbReference type="RefSeq" id="WP_238394413.1">
    <property type="nucleotide sequence ID" value="NZ_JBHTKN010000019.1"/>
</dbReference>
<organism evidence="2 3">
    <name type="scientific">Pseudoxanthomonas kaohsiungensis</name>
    <dbReference type="NCBI Taxonomy" id="283923"/>
    <lineage>
        <taxon>Bacteria</taxon>
        <taxon>Pseudomonadati</taxon>
        <taxon>Pseudomonadota</taxon>
        <taxon>Gammaproteobacteria</taxon>
        <taxon>Lysobacterales</taxon>
        <taxon>Lysobacteraceae</taxon>
        <taxon>Pseudoxanthomonas</taxon>
    </lineage>
</organism>
<dbReference type="Pfam" id="PF19574">
    <property type="entry name" value="LolA_3"/>
    <property type="match status" value="1"/>
</dbReference>